<dbReference type="CDD" id="cd20558">
    <property type="entry name" value="CYCLIN_ScPCL7-like"/>
    <property type="match status" value="1"/>
</dbReference>
<reference evidence="1 3" key="1">
    <citation type="journal article" date="2011" name="Science">
        <title>Comparative functional genomics of the fission yeasts.</title>
        <authorList>
            <person name="Rhind N."/>
            <person name="Chen Z."/>
            <person name="Yassour M."/>
            <person name="Thompson D.A."/>
            <person name="Haas B.J."/>
            <person name="Habib N."/>
            <person name="Wapinski I."/>
            <person name="Roy S."/>
            <person name="Lin M.F."/>
            <person name="Heiman D.I."/>
            <person name="Young S.K."/>
            <person name="Furuya K."/>
            <person name="Guo Y."/>
            <person name="Pidoux A."/>
            <person name="Chen H.M."/>
            <person name="Robbertse B."/>
            <person name="Goldberg J.M."/>
            <person name="Aoki K."/>
            <person name="Bayne E.H."/>
            <person name="Berlin A.M."/>
            <person name="Desjardins C.A."/>
            <person name="Dobbs E."/>
            <person name="Dukaj L."/>
            <person name="Fan L."/>
            <person name="FitzGerald M.G."/>
            <person name="French C."/>
            <person name="Gujja S."/>
            <person name="Hansen K."/>
            <person name="Keifenheim D."/>
            <person name="Levin J.Z."/>
            <person name="Mosher R.A."/>
            <person name="Mueller C.A."/>
            <person name="Pfiffner J."/>
            <person name="Priest M."/>
            <person name="Russ C."/>
            <person name="Smialowska A."/>
            <person name="Swoboda P."/>
            <person name="Sykes S.M."/>
            <person name="Vaughn M."/>
            <person name="Vengrova S."/>
            <person name="Yoder R."/>
            <person name="Zeng Q."/>
            <person name="Allshire R."/>
            <person name="Baulcombe D."/>
            <person name="Birren B.W."/>
            <person name="Brown W."/>
            <person name="Ekwall K."/>
            <person name="Kellis M."/>
            <person name="Leatherwood J."/>
            <person name="Levin H."/>
            <person name="Margalit H."/>
            <person name="Martienssen R."/>
            <person name="Nieduszynski C.A."/>
            <person name="Spatafora J.W."/>
            <person name="Friedman N."/>
            <person name="Dalgaard J.Z."/>
            <person name="Baumann P."/>
            <person name="Niki H."/>
            <person name="Regev A."/>
            <person name="Nusbaum C."/>
        </authorList>
    </citation>
    <scope>NUCLEOTIDE SEQUENCE [LARGE SCALE GENOMIC DNA]</scope>
    <source>
        <strain evidence="3">yFS275 / FY16936</strain>
    </source>
</reference>
<dbReference type="Proteomes" id="UP000001744">
    <property type="component" value="Unassembled WGS sequence"/>
</dbReference>
<proteinExistence type="predicted"/>
<protein>
    <submittedName>
        <fullName evidence="1">Cyclin pho85 family protein</fullName>
    </submittedName>
</protein>
<dbReference type="VEuPathDB" id="FungiDB:SJAG_05978"/>
<dbReference type="HOGENOM" id="CLU_057371_2_3_1"/>
<dbReference type="JaponicusDB" id="SJAG_05978">
    <property type="gene designation" value="psl1"/>
</dbReference>
<dbReference type="Pfam" id="PF08613">
    <property type="entry name" value="Cyclin"/>
    <property type="match status" value="1"/>
</dbReference>
<dbReference type="PANTHER" id="PTHR15615">
    <property type="match status" value="1"/>
</dbReference>
<evidence type="ECO:0000313" key="2">
    <source>
        <dbReference type="JaponicusDB" id="SJAG_05978"/>
    </source>
</evidence>
<evidence type="ECO:0000313" key="1">
    <source>
        <dbReference type="EMBL" id="EQC53053.1"/>
    </source>
</evidence>
<keyword evidence="3" id="KW-1185">Reference proteome</keyword>
<dbReference type="STRING" id="402676.T0TB47"/>
<dbReference type="GO" id="GO:0045875">
    <property type="term" value="P:negative regulation of sister chromatid cohesion"/>
    <property type="evidence" value="ECO:0007669"/>
    <property type="project" value="EnsemblFungi"/>
</dbReference>
<name>T0TB47_SCHJY</name>
<dbReference type="RefSeq" id="XP_011048981.1">
    <property type="nucleotide sequence ID" value="XM_011050679.1"/>
</dbReference>
<dbReference type="GO" id="GO:0016538">
    <property type="term" value="F:cyclin-dependent protein serine/threonine kinase regulator activity"/>
    <property type="evidence" value="ECO:0000318"/>
    <property type="project" value="GO_Central"/>
</dbReference>
<dbReference type="Gene3D" id="1.10.472.10">
    <property type="entry name" value="Cyclin-like"/>
    <property type="match status" value="1"/>
</dbReference>
<dbReference type="OrthoDB" id="1060854at2759"/>
<organism evidence="1 3">
    <name type="scientific">Schizosaccharomyces japonicus (strain yFS275 / FY16936)</name>
    <name type="common">Fission yeast</name>
    <dbReference type="NCBI Taxonomy" id="402676"/>
    <lineage>
        <taxon>Eukaryota</taxon>
        <taxon>Fungi</taxon>
        <taxon>Dikarya</taxon>
        <taxon>Ascomycota</taxon>
        <taxon>Taphrinomycotina</taxon>
        <taxon>Schizosaccharomycetes</taxon>
        <taxon>Schizosaccharomycetales</taxon>
        <taxon>Schizosaccharomycetaceae</taxon>
        <taxon>Schizosaccharomyces</taxon>
    </lineage>
</organism>
<dbReference type="AlphaFoldDB" id="T0TB47"/>
<dbReference type="PANTHER" id="PTHR15615:SF94">
    <property type="entry name" value="PHO85 CYCLIN-6-RELATED"/>
    <property type="match status" value="1"/>
</dbReference>
<sequence>MILLRTILQLEHDVPTRRMDIAHYKQEDLIEMMATLLLELSESNFSTNSLPIDALKDREYESCADSVSLFCAKKAPSITIHAYLTRIFKYCPATNDVFLSLLVYFDRLVVLSGGAVVIGNENIHRLLIAGFTCASKYWSDVYYTNSRSAKVGGIRLQELNTLELHYFSLLKFSLYIRLEELQQYADGLLHWYTKRQQLNGSNNSHEAKIPKTQDNDD</sequence>
<dbReference type="GeneID" id="22831103"/>
<dbReference type="InterPro" id="IPR013922">
    <property type="entry name" value="Cyclin_PHO80-like"/>
</dbReference>
<evidence type="ECO:0000313" key="3">
    <source>
        <dbReference type="Proteomes" id="UP000001744"/>
    </source>
</evidence>
<dbReference type="EMBL" id="KE651166">
    <property type="protein sequence ID" value="EQC53053.1"/>
    <property type="molecule type" value="Genomic_DNA"/>
</dbReference>
<dbReference type="eggNOG" id="KOG1674">
    <property type="taxonomic scope" value="Eukaryota"/>
</dbReference>
<dbReference type="GO" id="GO:0000307">
    <property type="term" value="C:cyclin-dependent protein kinase holoenzyme complex"/>
    <property type="evidence" value="ECO:0000318"/>
    <property type="project" value="GO_Central"/>
</dbReference>
<dbReference type="GO" id="GO:0005634">
    <property type="term" value="C:nucleus"/>
    <property type="evidence" value="ECO:0000318"/>
    <property type="project" value="GO_Central"/>
</dbReference>
<accession>T0TB47</accession>
<dbReference type="GO" id="GO:0019901">
    <property type="term" value="F:protein kinase binding"/>
    <property type="evidence" value="ECO:0007669"/>
    <property type="project" value="InterPro"/>
</dbReference>
<gene>
    <name evidence="2" type="primary">psl1</name>
    <name evidence="1" type="ORF">SJAG_05978</name>
</gene>